<protein>
    <submittedName>
        <fullName evidence="3">SET domain-containing protein-lysine N-methyltransferase</fullName>
    </submittedName>
</protein>
<evidence type="ECO:0000256" key="1">
    <source>
        <dbReference type="SAM" id="MobiDB-lite"/>
    </source>
</evidence>
<feature type="domain" description="SET" evidence="2">
    <location>
        <begin position="6"/>
        <end position="123"/>
    </location>
</feature>
<feature type="region of interest" description="Disordered" evidence="1">
    <location>
        <begin position="145"/>
        <end position="196"/>
    </location>
</feature>
<evidence type="ECO:0000313" key="4">
    <source>
        <dbReference type="Proteomes" id="UP001319080"/>
    </source>
</evidence>
<dbReference type="Proteomes" id="UP001319080">
    <property type="component" value="Unassembled WGS sequence"/>
</dbReference>
<name>A0AAP2E469_9BACT</name>
<dbReference type="Gene3D" id="2.170.270.10">
    <property type="entry name" value="SET domain"/>
    <property type="match status" value="1"/>
</dbReference>
<keyword evidence="4" id="KW-1185">Reference proteome</keyword>
<accession>A0AAP2E469</accession>
<comment type="caution">
    <text evidence="3">The sequence shown here is derived from an EMBL/GenBank/DDBJ whole genome shotgun (WGS) entry which is preliminary data.</text>
</comment>
<evidence type="ECO:0000259" key="2">
    <source>
        <dbReference type="PROSITE" id="PS50280"/>
    </source>
</evidence>
<feature type="compositionally biased region" description="Basic residues" evidence="1">
    <location>
        <begin position="174"/>
        <end position="196"/>
    </location>
</feature>
<sequence>MALFDKHLYVKKSSIPNSGKGLFTRKTIPKGARIVEYKGVISSWKDVKDEDGKNGYIFFVNRKHVINALPTLKALARYANDANGLTRVKGLTNNAEYETEGIKAYILAKREIPAGAEIFVDYGNDYWKVIRANIKLWERQAKRAAEKLERQKAREEAKAKKAAKTGKSAPGKSASKKSTTKKAAPAKKKQAAKKRA</sequence>
<dbReference type="InterPro" id="IPR046341">
    <property type="entry name" value="SET_dom_sf"/>
</dbReference>
<organism evidence="3 4">
    <name type="scientific">Dawidia cretensis</name>
    <dbReference type="NCBI Taxonomy" id="2782350"/>
    <lineage>
        <taxon>Bacteria</taxon>
        <taxon>Pseudomonadati</taxon>
        <taxon>Bacteroidota</taxon>
        <taxon>Cytophagia</taxon>
        <taxon>Cytophagales</taxon>
        <taxon>Chryseotaleaceae</taxon>
        <taxon>Dawidia</taxon>
    </lineage>
</organism>
<dbReference type="SMART" id="SM00317">
    <property type="entry name" value="SET"/>
    <property type="match status" value="1"/>
</dbReference>
<dbReference type="SUPFAM" id="SSF82199">
    <property type="entry name" value="SET domain"/>
    <property type="match status" value="1"/>
</dbReference>
<dbReference type="InterPro" id="IPR001214">
    <property type="entry name" value="SET_dom"/>
</dbReference>
<feature type="compositionally biased region" description="Basic and acidic residues" evidence="1">
    <location>
        <begin position="145"/>
        <end position="159"/>
    </location>
</feature>
<reference evidence="3 4" key="1">
    <citation type="submission" date="2021-05" db="EMBL/GenBank/DDBJ databases">
        <title>A Polyphasic approach of four new species of the genus Ohtaekwangia: Ohtaekwangia histidinii sp. nov., Ohtaekwangia cretensis sp. nov., Ohtaekwangia indiensis sp. nov., Ohtaekwangia reichenbachii sp. nov. from diverse environment.</title>
        <authorList>
            <person name="Octaviana S."/>
        </authorList>
    </citation>
    <scope>NUCLEOTIDE SEQUENCE [LARGE SCALE GENOMIC DNA]</scope>
    <source>
        <strain evidence="3 4">PWU5</strain>
    </source>
</reference>
<proteinExistence type="predicted"/>
<dbReference type="PROSITE" id="PS50280">
    <property type="entry name" value="SET"/>
    <property type="match status" value="1"/>
</dbReference>
<dbReference type="AlphaFoldDB" id="A0AAP2E469"/>
<evidence type="ECO:0000313" key="3">
    <source>
        <dbReference type="EMBL" id="MBT1711349.1"/>
    </source>
</evidence>
<dbReference type="EMBL" id="JAHESE010000032">
    <property type="protein sequence ID" value="MBT1711349.1"/>
    <property type="molecule type" value="Genomic_DNA"/>
</dbReference>
<dbReference type="RefSeq" id="WP_254086926.1">
    <property type="nucleotide sequence ID" value="NZ_JAHESE010000032.1"/>
</dbReference>
<gene>
    <name evidence="3" type="ORF">KK062_24115</name>
</gene>
<dbReference type="Pfam" id="PF00856">
    <property type="entry name" value="SET"/>
    <property type="match status" value="1"/>
</dbReference>